<feature type="non-terminal residue" evidence="4">
    <location>
        <position position="536"/>
    </location>
</feature>
<feature type="region of interest" description="Disordered" evidence="2">
    <location>
        <begin position="367"/>
        <end position="445"/>
    </location>
</feature>
<accession>E4Z461</accession>
<dbReference type="Proteomes" id="UP000011014">
    <property type="component" value="Unassembled WGS sequence"/>
</dbReference>
<dbReference type="SUPFAM" id="SSF49899">
    <property type="entry name" value="Concanavalin A-like lectins/glucanases"/>
    <property type="match status" value="1"/>
</dbReference>
<evidence type="ECO:0000313" key="4">
    <source>
        <dbReference type="EMBL" id="CBY42489.1"/>
    </source>
</evidence>
<dbReference type="SMART" id="SM00210">
    <property type="entry name" value="TSPN"/>
    <property type="match status" value="1"/>
</dbReference>
<evidence type="ECO:0000259" key="3">
    <source>
        <dbReference type="SMART" id="SM00210"/>
    </source>
</evidence>
<dbReference type="Gene3D" id="2.60.120.200">
    <property type="match status" value="1"/>
</dbReference>
<dbReference type="InterPro" id="IPR048287">
    <property type="entry name" value="TSPN-like_N"/>
</dbReference>
<protein>
    <recommendedName>
        <fullName evidence="3">Thrombospondin-like N-terminal domain-containing protein</fullName>
    </recommendedName>
</protein>
<keyword evidence="1" id="KW-0677">Repeat</keyword>
<proteinExistence type="predicted"/>
<dbReference type="AlphaFoldDB" id="E4Z461"/>
<evidence type="ECO:0000256" key="2">
    <source>
        <dbReference type="SAM" id="MobiDB-lite"/>
    </source>
</evidence>
<reference evidence="4" key="1">
    <citation type="journal article" date="2010" name="Science">
        <title>Plasticity of animal genome architecture unmasked by rapid evolution of a pelagic tunicate.</title>
        <authorList>
            <person name="Denoeud F."/>
            <person name="Henriet S."/>
            <person name="Mungpakdee S."/>
            <person name="Aury J.M."/>
            <person name="Da Silva C."/>
            <person name="Brinkmann H."/>
            <person name="Mikhaleva J."/>
            <person name="Olsen L.C."/>
            <person name="Jubin C."/>
            <person name="Canestro C."/>
            <person name="Bouquet J.M."/>
            <person name="Danks G."/>
            <person name="Poulain J."/>
            <person name="Campsteijn C."/>
            <person name="Adamski M."/>
            <person name="Cross I."/>
            <person name="Yadetie F."/>
            <person name="Muffato M."/>
            <person name="Louis A."/>
            <person name="Butcher S."/>
            <person name="Tsagkogeorga G."/>
            <person name="Konrad A."/>
            <person name="Singh S."/>
            <person name="Jensen M.F."/>
            <person name="Cong E.H."/>
            <person name="Eikeseth-Otteraa H."/>
            <person name="Noel B."/>
            <person name="Anthouard V."/>
            <person name="Porcel B.M."/>
            <person name="Kachouri-Lafond R."/>
            <person name="Nishino A."/>
            <person name="Ugolini M."/>
            <person name="Chourrout P."/>
            <person name="Nishida H."/>
            <person name="Aasland R."/>
            <person name="Huzurbazar S."/>
            <person name="Westhof E."/>
            <person name="Delsuc F."/>
            <person name="Lehrach H."/>
            <person name="Reinhardt R."/>
            <person name="Weissenbach J."/>
            <person name="Roy S.W."/>
            <person name="Artiguenave F."/>
            <person name="Postlethwait J.H."/>
            <person name="Manak J.R."/>
            <person name="Thompson E.M."/>
            <person name="Jaillon O."/>
            <person name="Du Pasquier L."/>
            <person name="Boudinot P."/>
            <person name="Liberles D.A."/>
            <person name="Volff J.N."/>
            <person name="Philippe H."/>
            <person name="Lenhard B."/>
            <person name="Roest Crollius H."/>
            <person name="Wincker P."/>
            <person name="Chourrout D."/>
        </authorList>
    </citation>
    <scope>NUCLEOTIDE SEQUENCE [LARGE SCALE GENOMIC DNA]</scope>
</reference>
<feature type="domain" description="Thrombospondin-like N-terminal" evidence="3">
    <location>
        <begin position="103"/>
        <end position="304"/>
    </location>
</feature>
<gene>
    <name evidence="4" type="ORF">GSOID_T00026186001</name>
</gene>
<evidence type="ECO:0000256" key="1">
    <source>
        <dbReference type="ARBA" id="ARBA00022737"/>
    </source>
</evidence>
<organism evidence="4">
    <name type="scientific">Oikopleura dioica</name>
    <name type="common">Tunicate</name>
    <dbReference type="NCBI Taxonomy" id="34765"/>
    <lineage>
        <taxon>Eukaryota</taxon>
        <taxon>Metazoa</taxon>
        <taxon>Chordata</taxon>
        <taxon>Tunicata</taxon>
        <taxon>Appendicularia</taxon>
        <taxon>Copelata</taxon>
        <taxon>Oikopleuridae</taxon>
        <taxon>Oikopleura</taxon>
    </lineage>
</organism>
<dbReference type="InterPro" id="IPR013320">
    <property type="entry name" value="ConA-like_dom_sf"/>
</dbReference>
<sequence length="536" mass="59645">MIKGSPKVTAGQLRLSEITFLSKIAKYLTQFYDVKSKNEELIELVRNIGHISGYLICIKNSFSFRFANHCFRSKSVIRGIFFGAAVTADDVADFCAGVDVFTQGGDIPAFDFISQFGLDREQLLGVTEIAGSTDRQRAYRISNDASLVNAQTPVLPKEFSINCILRMPDYTTGLVWDLFKIYDGLAEYSVQINGRRQTVSFIVADSSGKVLINSELKNAEALFNTEWHQLSLQVYGDRGDKSVGLFIDSDKISTSELGLPLSLLDDFQDIRSGERRTSMATSGRGTHINSVPVDIQFFNIHCDARWPEYNDASALYMDAYSSNNDEILQIMDQPDDSSSELYISPDNESSFQFSVKKKSQLNVFREQRGDGLDDEEPCYPCMDRDNNIQGLPGAPDQVLPGETEDSFNPEGDVDSLSGEPGEPIDDFKNSPGEQPAEDAQGGRGPRPVRDSFFINFFMSFLSTTPWPSSVTQASVIWAHIARHSQSFSLGERLIQGARKLDFLIFLTRDAAVWRPCTAPFGLQEESRAQKHLATGT</sequence>
<feature type="compositionally biased region" description="Acidic residues" evidence="2">
    <location>
        <begin position="402"/>
        <end position="413"/>
    </location>
</feature>
<name>E4Z461_OIKDI</name>
<dbReference type="EMBL" id="FN657210">
    <property type="protein sequence ID" value="CBY42489.1"/>
    <property type="molecule type" value="Genomic_DNA"/>
</dbReference>